<dbReference type="EMBL" id="JBHRSZ010000007">
    <property type="protein sequence ID" value="MFC3152979.1"/>
    <property type="molecule type" value="Genomic_DNA"/>
</dbReference>
<keyword evidence="3" id="KW-1185">Reference proteome</keyword>
<evidence type="ECO:0000313" key="3">
    <source>
        <dbReference type="Proteomes" id="UP001595476"/>
    </source>
</evidence>
<accession>A0ABV7HJR3</accession>
<proteinExistence type="predicted"/>
<evidence type="ECO:0000256" key="1">
    <source>
        <dbReference type="SAM" id="Phobius"/>
    </source>
</evidence>
<protein>
    <submittedName>
        <fullName evidence="2">Uncharacterized protein</fullName>
    </submittedName>
</protein>
<name>A0ABV7HJR3_9GAMM</name>
<reference evidence="3" key="1">
    <citation type="journal article" date="2019" name="Int. J. Syst. Evol. Microbiol.">
        <title>The Global Catalogue of Microorganisms (GCM) 10K type strain sequencing project: providing services to taxonomists for standard genome sequencing and annotation.</title>
        <authorList>
            <consortium name="The Broad Institute Genomics Platform"/>
            <consortium name="The Broad Institute Genome Sequencing Center for Infectious Disease"/>
            <person name="Wu L."/>
            <person name="Ma J."/>
        </authorList>
    </citation>
    <scope>NUCLEOTIDE SEQUENCE [LARGE SCALE GENOMIC DNA]</scope>
    <source>
        <strain evidence="3">KCTC 52438</strain>
    </source>
</reference>
<dbReference type="RefSeq" id="WP_386722900.1">
    <property type="nucleotide sequence ID" value="NZ_JBHRSZ010000007.1"/>
</dbReference>
<evidence type="ECO:0000313" key="2">
    <source>
        <dbReference type="EMBL" id="MFC3152979.1"/>
    </source>
</evidence>
<keyword evidence="1" id="KW-0472">Membrane</keyword>
<sequence length="231" mass="26403">MELHDEWYAKYERGCVYVECRVNCYYYNKFIYKFIYKFIFILFKVIFVSVEFLIYEVKFMGNVVMVFTSKPLETMIQEGGSGYWSANRKRLEKCEYLIATKSNTLREHFPSNKDIKQGSAFLVGKVTNITDSPAGDRLVIQLSEYAEINQPNVWTGNRNPVAYTTTKALTETHGLDFSSLEWQEFPVSADVLTTNHEAVSEVKGLTIEEAKTGLAKTLGISADCIEITIKA</sequence>
<dbReference type="Proteomes" id="UP001595476">
    <property type="component" value="Unassembled WGS sequence"/>
</dbReference>
<comment type="caution">
    <text evidence="2">The sequence shown here is derived from an EMBL/GenBank/DDBJ whole genome shotgun (WGS) entry which is preliminary data.</text>
</comment>
<organism evidence="2 3">
    <name type="scientific">Litoribrevibacter euphylliae</name>
    <dbReference type="NCBI Taxonomy" id="1834034"/>
    <lineage>
        <taxon>Bacteria</taxon>
        <taxon>Pseudomonadati</taxon>
        <taxon>Pseudomonadota</taxon>
        <taxon>Gammaproteobacteria</taxon>
        <taxon>Oceanospirillales</taxon>
        <taxon>Oceanospirillaceae</taxon>
        <taxon>Litoribrevibacter</taxon>
    </lineage>
</organism>
<gene>
    <name evidence="2" type="ORF">ACFOEK_18205</name>
</gene>
<keyword evidence="1" id="KW-0812">Transmembrane</keyword>
<keyword evidence="1" id="KW-1133">Transmembrane helix</keyword>
<feature type="transmembrane region" description="Helical" evidence="1">
    <location>
        <begin position="34"/>
        <end position="55"/>
    </location>
</feature>